<dbReference type="CDD" id="cd00109">
    <property type="entry name" value="Kunitz-type"/>
    <property type="match status" value="1"/>
</dbReference>
<keyword evidence="4" id="KW-0732">Signal</keyword>
<feature type="chain" id="PRO_5001486250" description="BPTI/Kunitz inhibitor domain-containing protein" evidence="4">
    <location>
        <begin position="22"/>
        <end position="79"/>
    </location>
</feature>
<dbReference type="PROSITE" id="PS00280">
    <property type="entry name" value="BPTI_KUNITZ_1"/>
    <property type="match status" value="1"/>
</dbReference>
<proteinExistence type="predicted"/>
<gene>
    <name evidence="6" type="primary">Acey_s0255.g322</name>
    <name evidence="6" type="ORF">Y032_0255g322</name>
</gene>
<dbReference type="SMART" id="SM00131">
    <property type="entry name" value="KU"/>
    <property type="match status" value="1"/>
</dbReference>
<dbReference type="PANTHER" id="PTHR10083">
    <property type="entry name" value="KUNITZ-TYPE PROTEASE INHIBITOR-RELATED"/>
    <property type="match status" value="1"/>
</dbReference>
<dbReference type="Gene3D" id="4.10.410.10">
    <property type="entry name" value="Pancreatic trypsin inhibitor Kunitz domain"/>
    <property type="match status" value="1"/>
</dbReference>
<dbReference type="Pfam" id="PF00014">
    <property type="entry name" value="Kunitz_BPTI"/>
    <property type="match status" value="1"/>
</dbReference>
<keyword evidence="3" id="KW-1015">Disulfide bond</keyword>
<dbReference type="EMBL" id="JARK01001591">
    <property type="protein sequence ID" value="EYB87900.1"/>
    <property type="molecule type" value="Genomic_DNA"/>
</dbReference>
<dbReference type="InterPro" id="IPR002223">
    <property type="entry name" value="Kunitz_BPTI"/>
</dbReference>
<evidence type="ECO:0000256" key="2">
    <source>
        <dbReference type="ARBA" id="ARBA00022900"/>
    </source>
</evidence>
<keyword evidence="7" id="KW-1185">Reference proteome</keyword>
<dbReference type="InterPro" id="IPR020901">
    <property type="entry name" value="Prtase_inh_Kunz-CS"/>
</dbReference>
<organism evidence="6 7">
    <name type="scientific">Ancylostoma ceylanicum</name>
    <dbReference type="NCBI Taxonomy" id="53326"/>
    <lineage>
        <taxon>Eukaryota</taxon>
        <taxon>Metazoa</taxon>
        <taxon>Ecdysozoa</taxon>
        <taxon>Nematoda</taxon>
        <taxon>Chromadorea</taxon>
        <taxon>Rhabditida</taxon>
        <taxon>Rhabditina</taxon>
        <taxon>Rhabditomorpha</taxon>
        <taxon>Strongyloidea</taxon>
        <taxon>Ancylostomatidae</taxon>
        <taxon>Ancylostomatinae</taxon>
        <taxon>Ancylostoma</taxon>
    </lineage>
</organism>
<dbReference type="InterPro" id="IPR036880">
    <property type="entry name" value="Kunitz_BPTI_sf"/>
</dbReference>
<dbReference type="Proteomes" id="UP000024635">
    <property type="component" value="Unassembled WGS sequence"/>
</dbReference>
<keyword evidence="2" id="KW-0722">Serine protease inhibitor</keyword>
<dbReference type="GO" id="GO:0004867">
    <property type="term" value="F:serine-type endopeptidase inhibitor activity"/>
    <property type="evidence" value="ECO:0007669"/>
    <property type="project" value="UniProtKB-KW"/>
</dbReference>
<evidence type="ECO:0000313" key="6">
    <source>
        <dbReference type="EMBL" id="EYB87900.1"/>
    </source>
</evidence>
<feature type="domain" description="BPTI/Kunitz inhibitor" evidence="5">
    <location>
        <begin position="26"/>
        <end position="76"/>
    </location>
</feature>
<dbReference type="AlphaFoldDB" id="A0A016SB74"/>
<dbReference type="FunFam" id="4.10.410.10:FF:000006">
    <property type="entry name" value="Serine peptidase inhibitor, Kunitz type 1"/>
    <property type="match status" value="1"/>
</dbReference>
<dbReference type="GO" id="GO:0005615">
    <property type="term" value="C:extracellular space"/>
    <property type="evidence" value="ECO:0007669"/>
    <property type="project" value="TreeGrafter"/>
</dbReference>
<dbReference type="PANTHER" id="PTHR10083:SF374">
    <property type="entry name" value="BPTI_KUNITZ INHIBITOR DOMAIN-CONTAINING PROTEIN"/>
    <property type="match status" value="1"/>
</dbReference>
<evidence type="ECO:0000259" key="5">
    <source>
        <dbReference type="PROSITE" id="PS50279"/>
    </source>
</evidence>
<name>A0A016SB74_9BILA</name>
<keyword evidence="1" id="KW-0646">Protease inhibitor</keyword>
<dbReference type="OrthoDB" id="5871431at2759"/>
<feature type="signal peptide" evidence="4">
    <location>
        <begin position="1"/>
        <end position="21"/>
    </location>
</feature>
<protein>
    <recommendedName>
        <fullName evidence="5">BPTI/Kunitz inhibitor domain-containing protein</fullName>
    </recommendedName>
</protein>
<sequence>MYSPMKLLLILILCFAVVIEAQRRRCMQPIKAGPCMALIPRWAYDRRKRRCVPFSYGGCQPNGNNFLSKAECRRACMRY</sequence>
<evidence type="ECO:0000313" key="7">
    <source>
        <dbReference type="Proteomes" id="UP000024635"/>
    </source>
</evidence>
<dbReference type="STRING" id="53326.A0A016SB74"/>
<evidence type="ECO:0000256" key="3">
    <source>
        <dbReference type="ARBA" id="ARBA00023157"/>
    </source>
</evidence>
<reference evidence="7" key="1">
    <citation type="journal article" date="2015" name="Nat. Genet.">
        <title>The genome and transcriptome of the zoonotic hookworm Ancylostoma ceylanicum identify infection-specific gene families.</title>
        <authorList>
            <person name="Schwarz E.M."/>
            <person name="Hu Y."/>
            <person name="Antoshechkin I."/>
            <person name="Miller M.M."/>
            <person name="Sternberg P.W."/>
            <person name="Aroian R.V."/>
        </authorList>
    </citation>
    <scope>NUCLEOTIDE SEQUENCE</scope>
    <source>
        <strain evidence="7">HY135</strain>
    </source>
</reference>
<evidence type="ECO:0000256" key="4">
    <source>
        <dbReference type="SAM" id="SignalP"/>
    </source>
</evidence>
<dbReference type="PRINTS" id="PR00759">
    <property type="entry name" value="BASICPTASE"/>
</dbReference>
<dbReference type="InterPro" id="IPR050098">
    <property type="entry name" value="TFPI/VKTCI-like"/>
</dbReference>
<accession>A0A016SB74</accession>
<evidence type="ECO:0000256" key="1">
    <source>
        <dbReference type="ARBA" id="ARBA00022690"/>
    </source>
</evidence>
<comment type="caution">
    <text evidence="6">The sequence shown here is derived from an EMBL/GenBank/DDBJ whole genome shotgun (WGS) entry which is preliminary data.</text>
</comment>
<dbReference type="SUPFAM" id="SSF57362">
    <property type="entry name" value="BPTI-like"/>
    <property type="match status" value="1"/>
</dbReference>
<dbReference type="PROSITE" id="PS50279">
    <property type="entry name" value="BPTI_KUNITZ_2"/>
    <property type="match status" value="1"/>
</dbReference>